<gene>
    <name evidence="6" type="primary">tssM</name>
    <name evidence="6" type="ORF">AB1E22_01215</name>
</gene>
<name>A0ABV3NP93_9ENTR</name>
<evidence type="ECO:0000259" key="5">
    <source>
        <dbReference type="Pfam" id="PF21070"/>
    </source>
</evidence>
<dbReference type="InterPro" id="IPR027417">
    <property type="entry name" value="P-loop_NTPase"/>
</dbReference>
<feature type="transmembrane region" description="Helical" evidence="1">
    <location>
        <begin position="24"/>
        <end position="45"/>
    </location>
</feature>
<dbReference type="InterPro" id="IPR009612">
    <property type="entry name" value="IcmF-rel"/>
</dbReference>
<dbReference type="InterPro" id="IPR048677">
    <property type="entry name" value="TssM1_hel"/>
</dbReference>
<evidence type="ECO:0000313" key="6">
    <source>
        <dbReference type="EMBL" id="MEW7311349.1"/>
    </source>
</evidence>
<protein>
    <submittedName>
        <fullName evidence="6">Type VI secretion system membrane subunit TssM</fullName>
    </submittedName>
</protein>
<feature type="transmembrane region" description="Helical" evidence="1">
    <location>
        <begin position="65"/>
        <end position="84"/>
    </location>
</feature>
<dbReference type="RefSeq" id="WP_367593702.1">
    <property type="nucleotide sequence ID" value="NZ_JBFMVT010000002.1"/>
</dbReference>
<dbReference type="CDD" id="cd00882">
    <property type="entry name" value="Ras_like_GTPase"/>
    <property type="match status" value="1"/>
</dbReference>
<feature type="domain" description="Type VI secretion system component TssM1 helical" evidence="5">
    <location>
        <begin position="954"/>
        <end position="1011"/>
    </location>
</feature>
<keyword evidence="1" id="KW-0812">Transmembrane</keyword>
<dbReference type="InterPro" id="IPR017731">
    <property type="entry name" value="TssM1-like"/>
</dbReference>
<sequence length="1180" mass="135013">MFKVAKPGFLKALKPTLRPAMPRLKISAIVIVVIAWVLSLVWIWWKGPTWLLDGQHPLAPIANRWLATAVWILIALGWLTFRIVKRLQFLETLQQQQRQHEKDPVSLEIHQQQRHLDRWLLRLQRHLARRNFLYHLPWYMVIGTTGSGKTALLREGYSTDTIYVPEKTRGENNSAWHIAPRVGAHAVIFDIDGALIDQPAGEQEEANVASRLWNHWLEWLNQKRPRQPLNGIILTIDLPELITNNKQQRERQLSVLRQRLQDIRQQLHCELPVYIVLTKLDLLYGFAPLFQPLDKQARDATLGVTFTEGAHESERWRDELQSFWHEWMQRFNQALPDLLLNHVEISQRSTLFSFSRQMQGIVEHLDALISGLLAGDNMAVMLRGVYLTSSLQRGQVDDMFIQSAATQYRLGENALTSWPVGETQPYFTRTLFPQTLLAEPNLASENDVWLGKSRRRLAIFSALGAAATLACIAGWHHYYQSNYRSGITVLAQAKSFMDIPPPQGIDEQGDLQLPLLNPMRDATLAYGDYREHGTFTDMALYQGRKIGPYVERTYLQLLEQRYLPALLNGLIRDLNEAPAGSEKKLTVLRVIRMLEDKSGRDNNVVKQYMALRWSEHFHGQRAIQAQLMAHLDYALEHTDWQAQRRAGDSDAINRFIPYGKPIAAAQKELSKLSIYQRVYQSLRTKALGVLPADLNLRDQVGPSFDKVFVANREENLAVPQFLTRYGLQSYFVKQRDSLVDLTALDSWVLSITKNVTYSEADREDIQRHITEQYISDYTATWQAALNNLDVRDYDDMQQVTDALEQVISGDQPFYRMLQTLRDNTQSPPPPANLPDKTREAMMSALDFQLLTRLSREFSPENSVLAEGKDKDSTLQTVYHQLTELHRYLLAIQNSPAPGKSALKAVQLRLDQNSSDPIFATRQMAKTLPAPLNRWVGKLADQAWHVVMVEAVHYMEVEWNEKVVKVFNDTLAGRYPFEPESKQDASLDAFDRFFKPGGILDSFYQENLELFIDNKLAWGEDGQVLIRQDVQEQLETAQKIRDTFFTRQSGMGTQYAAETVELSSGKRRSVLNMDGQLLDYSHGRNYTAHLVWPNTMRDGTESKLTLVGNGDGAPRSISFSGPWAQFRLIDAGTLTSVDDGGFNVRFNVDGGYMIYRIHVDTQDNPFTGGLFSDFFLPDTLY</sequence>
<feature type="domain" description="Type VI secretion system component TssM1 N-terminal" evidence="4">
    <location>
        <begin position="209"/>
        <end position="460"/>
    </location>
</feature>
<dbReference type="Pfam" id="PF06744">
    <property type="entry name" value="IcmF_C"/>
    <property type="match status" value="1"/>
</dbReference>
<dbReference type="PANTHER" id="PTHR36153">
    <property type="entry name" value="INNER MEMBRANE PROTEIN-RELATED"/>
    <property type="match status" value="1"/>
</dbReference>
<feature type="transmembrane region" description="Helical" evidence="1">
    <location>
        <begin position="457"/>
        <end position="478"/>
    </location>
</feature>
<dbReference type="Proteomes" id="UP001555342">
    <property type="component" value="Unassembled WGS sequence"/>
</dbReference>
<dbReference type="InterPro" id="IPR053156">
    <property type="entry name" value="T6SS_TssM-like"/>
</dbReference>
<reference evidence="6 7" key="1">
    <citation type="submission" date="2024-07" db="EMBL/GenBank/DDBJ databases">
        <authorList>
            <person name="Wang L."/>
        </authorList>
    </citation>
    <scope>NUCLEOTIDE SEQUENCE [LARGE SCALE GENOMIC DNA]</scope>
    <source>
        <strain evidence="6 7">WL359</strain>
    </source>
</reference>
<dbReference type="Pfam" id="PF06761">
    <property type="entry name" value="IcmF-related"/>
    <property type="match status" value="1"/>
</dbReference>
<feature type="domain" description="Type VI secretion system IcmF C-terminal" evidence="2">
    <location>
        <begin position="1057"/>
        <end position="1159"/>
    </location>
</feature>
<keyword evidence="1" id="KW-1133">Transmembrane helix</keyword>
<dbReference type="EMBL" id="JBFMVT010000002">
    <property type="protein sequence ID" value="MEW7311349.1"/>
    <property type="molecule type" value="Genomic_DNA"/>
</dbReference>
<evidence type="ECO:0000259" key="4">
    <source>
        <dbReference type="Pfam" id="PF14331"/>
    </source>
</evidence>
<dbReference type="InterPro" id="IPR025743">
    <property type="entry name" value="TssM1_N"/>
</dbReference>
<accession>A0ABV3NP93</accession>
<feature type="domain" description="IcmF-related" evidence="3">
    <location>
        <begin position="513"/>
        <end position="825"/>
    </location>
</feature>
<dbReference type="Pfam" id="PF21070">
    <property type="entry name" value="IcmF_helical"/>
    <property type="match status" value="1"/>
</dbReference>
<dbReference type="PANTHER" id="PTHR36153:SF5">
    <property type="entry name" value="EXPORTED PROTEIN"/>
    <property type="match status" value="1"/>
</dbReference>
<evidence type="ECO:0000259" key="3">
    <source>
        <dbReference type="Pfam" id="PF06761"/>
    </source>
</evidence>
<dbReference type="NCBIfam" id="TIGR03348">
    <property type="entry name" value="VI_IcmF"/>
    <property type="match status" value="1"/>
</dbReference>
<dbReference type="SUPFAM" id="SSF52540">
    <property type="entry name" value="P-loop containing nucleoside triphosphate hydrolases"/>
    <property type="match status" value="1"/>
</dbReference>
<dbReference type="Pfam" id="PF14331">
    <property type="entry name" value="IcmF-related_N"/>
    <property type="match status" value="1"/>
</dbReference>
<proteinExistence type="predicted"/>
<comment type="caution">
    <text evidence="6">The sequence shown here is derived from an EMBL/GenBank/DDBJ whole genome shotgun (WGS) entry which is preliminary data.</text>
</comment>
<organism evidence="6 7">
    <name type="scientific">Buttiauxella gaviniae</name>
    <dbReference type="NCBI Taxonomy" id="82990"/>
    <lineage>
        <taxon>Bacteria</taxon>
        <taxon>Pseudomonadati</taxon>
        <taxon>Pseudomonadota</taxon>
        <taxon>Gammaproteobacteria</taxon>
        <taxon>Enterobacterales</taxon>
        <taxon>Enterobacteriaceae</taxon>
        <taxon>Buttiauxella</taxon>
    </lineage>
</organism>
<evidence type="ECO:0000313" key="7">
    <source>
        <dbReference type="Proteomes" id="UP001555342"/>
    </source>
</evidence>
<evidence type="ECO:0000259" key="2">
    <source>
        <dbReference type="Pfam" id="PF06744"/>
    </source>
</evidence>
<dbReference type="InterPro" id="IPR010623">
    <property type="entry name" value="IcmF_C"/>
</dbReference>
<keyword evidence="1" id="KW-0472">Membrane</keyword>
<evidence type="ECO:0000256" key="1">
    <source>
        <dbReference type="SAM" id="Phobius"/>
    </source>
</evidence>
<keyword evidence="7" id="KW-1185">Reference proteome</keyword>